<accession>A0A8H5C0Q4</accession>
<proteinExistence type="predicted"/>
<comment type="caution">
    <text evidence="2">The sequence shown here is derived from an EMBL/GenBank/DDBJ whole genome shotgun (WGS) entry which is preliminary data.</text>
</comment>
<reference evidence="2 3" key="1">
    <citation type="journal article" date="2020" name="ISME J.">
        <title>Uncovering the hidden diversity of litter-decomposition mechanisms in mushroom-forming fungi.</title>
        <authorList>
            <person name="Floudas D."/>
            <person name="Bentzer J."/>
            <person name="Ahren D."/>
            <person name="Johansson T."/>
            <person name="Persson P."/>
            <person name="Tunlid A."/>
        </authorList>
    </citation>
    <scope>NUCLEOTIDE SEQUENCE [LARGE SCALE GENOMIC DNA]</scope>
    <source>
        <strain evidence="2 3">CBS 406.79</strain>
    </source>
</reference>
<evidence type="ECO:0000313" key="3">
    <source>
        <dbReference type="Proteomes" id="UP000518752"/>
    </source>
</evidence>
<evidence type="ECO:0000256" key="1">
    <source>
        <dbReference type="SAM" id="MobiDB-lite"/>
    </source>
</evidence>
<evidence type="ECO:0000313" key="2">
    <source>
        <dbReference type="EMBL" id="KAF5332970.1"/>
    </source>
</evidence>
<dbReference type="EMBL" id="JAACJN010000788">
    <property type="protein sequence ID" value="KAF5332970.1"/>
    <property type="molecule type" value="Genomic_DNA"/>
</dbReference>
<gene>
    <name evidence="2" type="ORF">D9757_015229</name>
</gene>
<dbReference type="AlphaFoldDB" id="A0A8H5C0Q4"/>
<dbReference type="Proteomes" id="UP000518752">
    <property type="component" value="Unassembled WGS sequence"/>
</dbReference>
<sequence length="215" mass="23592">MSSDSHVPFVVHRYVSNEHIITQTVAQAFLKQGARILQQHQNRPKWHNVCLQPPLPAAESLPPPPPPPQVVVSSSQLKDWPGLPDEIYNLDDLDEFQCWHSSTDPLPYSEPPIPSACSQSQSDPHPSLNQQNVPSRKGRLQQPVAARYPQPHILVSKTMTKPDFLATNCILGMSQSSYLLKPGSMIATDSPAEPGSSPFGGPFPPSGQSWALVQL</sequence>
<organism evidence="2 3">
    <name type="scientific">Collybiopsis confluens</name>
    <dbReference type="NCBI Taxonomy" id="2823264"/>
    <lineage>
        <taxon>Eukaryota</taxon>
        <taxon>Fungi</taxon>
        <taxon>Dikarya</taxon>
        <taxon>Basidiomycota</taxon>
        <taxon>Agaricomycotina</taxon>
        <taxon>Agaricomycetes</taxon>
        <taxon>Agaricomycetidae</taxon>
        <taxon>Agaricales</taxon>
        <taxon>Marasmiineae</taxon>
        <taxon>Omphalotaceae</taxon>
        <taxon>Collybiopsis</taxon>
    </lineage>
</organism>
<feature type="compositionally biased region" description="Polar residues" evidence="1">
    <location>
        <begin position="116"/>
        <end position="134"/>
    </location>
</feature>
<feature type="region of interest" description="Disordered" evidence="1">
    <location>
        <begin position="109"/>
        <end position="141"/>
    </location>
</feature>
<protein>
    <submittedName>
        <fullName evidence="2">Uncharacterized protein</fullName>
    </submittedName>
</protein>
<keyword evidence="3" id="KW-1185">Reference proteome</keyword>
<dbReference type="OrthoDB" id="3143319at2759"/>
<name>A0A8H5C0Q4_9AGAR</name>